<evidence type="ECO:0000313" key="5">
    <source>
        <dbReference type="Proteomes" id="UP000663828"/>
    </source>
</evidence>
<keyword evidence="1" id="KW-0479">Metal-binding</keyword>
<dbReference type="Pfam" id="PF13912">
    <property type="entry name" value="zf-C2H2_6"/>
    <property type="match status" value="2"/>
</dbReference>
<keyword evidence="1" id="KW-0862">Zinc</keyword>
<gene>
    <name evidence="4" type="ORF">XAT740_LOCUS52209</name>
</gene>
<keyword evidence="5" id="KW-1185">Reference proteome</keyword>
<keyword evidence="1" id="KW-0863">Zinc-finger</keyword>
<evidence type="ECO:0000256" key="2">
    <source>
        <dbReference type="SAM" id="MobiDB-lite"/>
    </source>
</evidence>
<proteinExistence type="predicted"/>
<dbReference type="AlphaFoldDB" id="A0A816DHQ1"/>
<evidence type="ECO:0000313" key="4">
    <source>
        <dbReference type="EMBL" id="CAF1634430.1"/>
    </source>
</evidence>
<dbReference type="InterPro" id="IPR036236">
    <property type="entry name" value="Znf_C2H2_sf"/>
</dbReference>
<dbReference type="SUPFAM" id="SSF57667">
    <property type="entry name" value="beta-beta-alpha zinc fingers"/>
    <property type="match status" value="2"/>
</dbReference>
<dbReference type="Gene3D" id="3.30.160.60">
    <property type="entry name" value="Classic Zinc Finger"/>
    <property type="match status" value="2"/>
</dbReference>
<dbReference type="InterPro" id="IPR052797">
    <property type="entry name" value="RegFact_GeneExpr_CellDeath"/>
</dbReference>
<name>A0A816DHQ1_ADIRI</name>
<dbReference type="Proteomes" id="UP000663828">
    <property type="component" value="Unassembled WGS sequence"/>
</dbReference>
<evidence type="ECO:0000259" key="3">
    <source>
        <dbReference type="PROSITE" id="PS50157"/>
    </source>
</evidence>
<feature type="non-terminal residue" evidence="4">
    <location>
        <position position="1"/>
    </location>
</feature>
<comment type="caution">
    <text evidence="4">The sequence shown here is derived from an EMBL/GenBank/DDBJ whole genome shotgun (WGS) entry which is preliminary data.</text>
</comment>
<feature type="region of interest" description="Disordered" evidence="2">
    <location>
        <begin position="1"/>
        <end position="22"/>
    </location>
</feature>
<sequence length="534" mass="60025">MTKKNDQINTLSGGGNTTTSTNGTLIVQPQTLIEQQPQHYVLSAVNNAAPMIITTPLAVPSIITQQLPTITMNNQQQQSVTPTIGTLPVPANPQNQAKVTKGPTQERLVCSLCNKIYRSSAGLRYHKRKRHRDEGMLKPTQLHRVRCLENGCTYQMLAISDLRNHLANHHLKPEYKTTEEKKFNSFAEFTEWKAAFEQTSGSKYVKNCGSKGKSENQTTEYYYCNRTGLYKQTRQGWRRNSKSMDSLRCGIHCTSSMKVDIARNDQISVQYYPTHYGHTAEPPLQAPATATNAIVGKTNNELIEQSSVQQQTIPSIQTVVQAAVQQTQTTTDHCVRLQHQHHTQTSSIIINIAPLRKRKRLVNDTILVAIMTRKSASVASSPSSSFDTGSSTARYVCSMCSKVYRSGAGLRYHKRKRHRGMVEPTALHRVKCQEFDCGYQMLAISDLRNHLANHHQKPEYKCTEEKKFTSLADFTDWKISFETSTGSKYVKNCGAKGKSDNQTTEYYYCNRTGPYKTDGQGLRRNKVQGSLRGG</sequence>
<reference evidence="4" key="1">
    <citation type="submission" date="2021-02" db="EMBL/GenBank/DDBJ databases">
        <authorList>
            <person name="Nowell W R."/>
        </authorList>
    </citation>
    <scope>NUCLEOTIDE SEQUENCE</scope>
</reference>
<feature type="domain" description="C2H2-type" evidence="3">
    <location>
        <begin position="395"/>
        <end position="423"/>
    </location>
</feature>
<evidence type="ECO:0000256" key="1">
    <source>
        <dbReference type="PROSITE-ProRule" id="PRU00042"/>
    </source>
</evidence>
<feature type="domain" description="C2H2-type" evidence="3">
    <location>
        <begin position="108"/>
        <end position="136"/>
    </location>
</feature>
<dbReference type="GO" id="GO:0008270">
    <property type="term" value="F:zinc ion binding"/>
    <property type="evidence" value="ECO:0007669"/>
    <property type="project" value="UniProtKB-KW"/>
</dbReference>
<protein>
    <recommendedName>
        <fullName evidence="3">C2H2-type domain-containing protein</fullName>
    </recommendedName>
</protein>
<dbReference type="PROSITE" id="PS50157">
    <property type="entry name" value="ZINC_FINGER_C2H2_2"/>
    <property type="match status" value="2"/>
</dbReference>
<dbReference type="PANTHER" id="PTHR33936">
    <property type="entry name" value="PROTEIN CBG17840"/>
    <property type="match status" value="1"/>
</dbReference>
<dbReference type="PROSITE" id="PS00028">
    <property type="entry name" value="ZINC_FINGER_C2H2_1"/>
    <property type="match status" value="3"/>
</dbReference>
<dbReference type="InterPro" id="IPR013087">
    <property type="entry name" value="Znf_C2H2_type"/>
</dbReference>
<dbReference type="SMART" id="SM00355">
    <property type="entry name" value="ZnF_C2H2"/>
    <property type="match status" value="4"/>
</dbReference>
<organism evidence="4 5">
    <name type="scientific">Adineta ricciae</name>
    <name type="common">Rotifer</name>
    <dbReference type="NCBI Taxonomy" id="249248"/>
    <lineage>
        <taxon>Eukaryota</taxon>
        <taxon>Metazoa</taxon>
        <taxon>Spiralia</taxon>
        <taxon>Gnathifera</taxon>
        <taxon>Rotifera</taxon>
        <taxon>Eurotatoria</taxon>
        <taxon>Bdelloidea</taxon>
        <taxon>Adinetida</taxon>
        <taxon>Adinetidae</taxon>
        <taxon>Adineta</taxon>
    </lineage>
</organism>
<accession>A0A816DHQ1</accession>
<dbReference type="PANTHER" id="PTHR33936:SF25">
    <property type="entry name" value="C2H2-TYPE DOMAIN-CONTAINING PROTEIN"/>
    <property type="match status" value="1"/>
</dbReference>
<dbReference type="EMBL" id="CAJNOR010008543">
    <property type="protein sequence ID" value="CAF1634430.1"/>
    <property type="molecule type" value="Genomic_DNA"/>
</dbReference>